<dbReference type="PaxDb" id="121845-A0A3Q0JE48"/>
<dbReference type="AlphaFoldDB" id="A0A3Q0JE48"/>
<dbReference type="Proteomes" id="UP000079169">
    <property type="component" value="Unplaced"/>
</dbReference>
<sequence>MIGSGIFLLIFGIILAFIRCCLLPWSLKRRKLLIDEETALQNGTARTRTPSHTSLQTPNHVIRHTPTSTINTSVTSTVHTTHHHHVHHPKITSNHTHVKVHGDPALNEDKGNQSSHVHVVKPVPAVDPEGGPPTCSIRVENVDSGQEGSGDNLPVCVVVTEPPKLETIVEAQQDVVESPAVESIEASQMTTVAFEESDGGTVEMKSGDPPPGCVPSVET</sequence>
<evidence type="ECO:0000256" key="2">
    <source>
        <dbReference type="SAM" id="Phobius"/>
    </source>
</evidence>
<keyword evidence="3" id="KW-1185">Reference proteome</keyword>
<feature type="region of interest" description="Disordered" evidence="1">
    <location>
        <begin position="197"/>
        <end position="219"/>
    </location>
</feature>
<evidence type="ECO:0000256" key="1">
    <source>
        <dbReference type="SAM" id="MobiDB-lite"/>
    </source>
</evidence>
<accession>A0A3Q0JE48</accession>
<gene>
    <name evidence="4" type="primary">LOC113470768</name>
</gene>
<evidence type="ECO:0000313" key="3">
    <source>
        <dbReference type="Proteomes" id="UP000079169"/>
    </source>
</evidence>
<dbReference type="RefSeq" id="XP_026685268.1">
    <property type="nucleotide sequence ID" value="XM_026829467.1"/>
</dbReference>
<name>A0A3Q0JE48_DIACI</name>
<evidence type="ECO:0000313" key="4">
    <source>
        <dbReference type="RefSeq" id="XP_026685268.1"/>
    </source>
</evidence>
<reference evidence="4" key="1">
    <citation type="submission" date="2025-08" db="UniProtKB">
        <authorList>
            <consortium name="RefSeq"/>
        </authorList>
    </citation>
    <scope>IDENTIFICATION</scope>
</reference>
<keyword evidence="2" id="KW-0472">Membrane</keyword>
<keyword evidence="2" id="KW-0812">Transmembrane</keyword>
<dbReference type="KEGG" id="dci:113470768"/>
<proteinExistence type="predicted"/>
<feature type="transmembrane region" description="Helical" evidence="2">
    <location>
        <begin position="6"/>
        <end position="25"/>
    </location>
</feature>
<dbReference type="GeneID" id="113470768"/>
<keyword evidence="2" id="KW-1133">Transmembrane helix</keyword>
<organism evidence="3 4">
    <name type="scientific">Diaphorina citri</name>
    <name type="common">Asian citrus psyllid</name>
    <dbReference type="NCBI Taxonomy" id="121845"/>
    <lineage>
        <taxon>Eukaryota</taxon>
        <taxon>Metazoa</taxon>
        <taxon>Ecdysozoa</taxon>
        <taxon>Arthropoda</taxon>
        <taxon>Hexapoda</taxon>
        <taxon>Insecta</taxon>
        <taxon>Pterygota</taxon>
        <taxon>Neoptera</taxon>
        <taxon>Paraneoptera</taxon>
        <taxon>Hemiptera</taxon>
        <taxon>Sternorrhyncha</taxon>
        <taxon>Psylloidea</taxon>
        <taxon>Psyllidae</taxon>
        <taxon>Diaphorininae</taxon>
        <taxon>Diaphorina</taxon>
    </lineage>
</organism>
<protein>
    <submittedName>
        <fullName evidence="4">Uncharacterized protein LOC113470768</fullName>
    </submittedName>
</protein>